<dbReference type="Gene3D" id="3.10.105.10">
    <property type="entry name" value="Dipeptide-binding Protein, Domain 3"/>
    <property type="match status" value="1"/>
</dbReference>
<keyword evidence="4" id="KW-0732">Signal</keyword>
<proteinExistence type="inferred from homology"/>
<dbReference type="PANTHER" id="PTHR30290">
    <property type="entry name" value="PERIPLASMIC BINDING COMPONENT OF ABC TRANSPORTER"/>
    <property type="match status" value="1"/>
</dbReference>
<reference evidence="8" key="1">
    <citation type="journal article" date="2019" name="Int. J. Syst. Evol. Microbiol.">
        <title>The Global Catalogue of Microorganisms (GCM) 10K type strain sequencing project: providing services to taxonomists for standard genome sequencing and annotation.</title>
        <authorList>
            <consortium name="The Broad Institute Genomics Platform"/>
            <consortium name="The Broad Institute Genome Sequencing Center for Infectious Disease"/>
            <person name="Wu L."/>
            <person name="Ma J."/>
        </authorList>
    </citation>
    <scope>NUCLEOTIDE SEQUENCE [LARGE SCALE GENOMIC DNA]</scope>
    <source>
        <strain evidence="8">CGMCC 1.12702</strain>
    </source>
</reference>
<evidence type="ECO:0000256" key="1">
    <source>
        <dbReference type="ARBA" id="ARBA00004418"/>
    </source>
</evidence>
<keyword evidence="3" id="KW-0813">Transport</keyword>
<gene>
    <name evidence="7" type="ORF">ACFSGX_01940</name>
</gene>
<dbReference type="RefSeq" id="WP_380927061.1">
    <property type="nucleotide sequence ID" value="NZ_JBHUGS010000001.1"/>
</dbReference>
<dbReference type="PANTHER" id="PTHR30290:SF10">
    <property type="entry name" value="PERIPLASMIC OLIGOPEPTIDE-BINDING PROTEIN-RELATED"/>
    <property type="match status" value="1"/>
</dbReference>
<organism evidence="7 8">
    <name type="scientific">Sphingomonas arantia</name>
    <dbReference type="NCBI Taxonomy" id="1460676"/>
    <lineage>
        <taxon>Bacteria</taxon>
        <taxon>Pseudomonadati</taxon>
        <taxon>Pseudomonadota</taxon>
        <taxon>Alphaproteobacteria</taxon>
        <taxon>Sphingomonadales</taxon>
        <taxon>Sphingomonadaceae</taxon>
        <taxon>Sphingomonas</taxon>
    </lineage>
</organism>
<evidence type="ECO:0000256" key="3">
    <source>
        <dbReference type="ARBA" id="ARBA00022448"/>
    </source>
</evidence>
<comment type="subcellular location">
    <subcellularLocation>
        <location evidence="1">Periplasm</location>
    </subcellularLocation>
</comment>
<evidence type="ECO:0000256" key="2">
    <source>
        <dbReference type="ARBA" id="ARBA00005695"/>
    </source>
</evidence>
<comment type="similarity">
    <text evidence="2">Belongs to the bacterial solute-binding protein 5 family.</text>
</comment>
<name>A0ABW4TV01_9SPHN</name>
<dbReference type="Proteomes" id="UP001597400">
    <property type="component" value="Unassembled WGS sequence"/>
</dbReference>
<dbReference type="InterPro" id="IPR039424">
    <property type="entry name" value="SBP_5"/>
</dbReference>
<accession>A0ABW4TV01</accession>
<feature type="domain" description="Solute-binding protein family 5" evidence="6">
    <location>
        <begin position="69"/>
        <end position="382"/>
    </location>
</feature>
<evidence type="ECO:0000313" key="7">
    <source>
        <dbReference type="EMBL" id="MFD1949527.1"/>
    </source>
</evidence>
<dbReference type="EMBL" id="JBHUGS010000001">
    <property type="protein sequence ID" value="MFD1949527.1"/>
    <property type="molecule type" value="Genomic_DNA"/>
</dbReference>
<feature type="region of interest" description="Disordered" evidence="5">
    <location>
        <begin position="186"/>
        <end position="207"/>
    </location>
</feature>
<dbReference type="Pfam" id="PF00496">
    <property type="entry name" value="SBP_bac_5"/>
    <property type="match status" value="1"/>
</dbReference>
<evidence type="ECO:0000259" key="6">
    <source>
        <dbReference type="Pfam" id="PF00496"/>
    </source>
</evidence>
<sequence>MRYLLLLLLLLPAACDTSGDVPNDEPVAVSVIGPRPRLVDPSRRGYTPPDAVLLGAVAQGLVRLDAAGQIEPGLAIRWDVSDDGLYYTFRINSDAALDAAAVARRLRAAIAPASDNPLASELTAIAEIVAVTDEVVEIRLAAPRPDLLLLLAQPALALFDKGAPGGTGPFRVLRRTRDGDRLTLVRPADAPASPDDDPADVPAEPNDPATDILLRGERAAKAVARFKAGGAGVVLGGRFTDIAIARADGRAATTLHIDPTTGLFGFAIVSNQGILSAPENRLALAVALDRDRIVRLFADGWTSRTGIVPAGGDDLPDPVVPDWSAAPLTQRIAFATDTIARWRAQNPSVQPVPLRIAIPAGPGGRMLYALAAQDWRRIGIDTIAVATDAPADLRLVDRVAPSGSAAWYLHRFTCDRSPLCSERADAALAAARIARDPVTRTARLADADRSLADIAVFIAIASPLRWALVAPNLNGYRDNPRAIHALDALRSPD</sequence>
<dbReference type="SUPFAM" id="SSF53850">
    <property type="entry name" value="Periplasmic binding protein-like II"/>
    <property type="match status" value="1"/>
</dbReference>
<protein>
    <submittedName>
        <fullName evidence="7">ABC transporter substrate-binding protein</fullName>
    </submittedName>
</protein>
<comment type="caution">
    <text evidence="7">The sequence shown here is derived from an EMBL/GenBank/DDBJ whole genome shotgun (WGS) entry which is preliminary data.</text>
</comment>
<dbReference type="InterPro" id="IPR000914">
    <property type="entry name" value="SBP_5_dom"/>
</dbReference>
<keyword evidence="8" id="KW-1185">Reference proteome</keyword>
<evidence type="ECO:0000256" key="4">
    <source>
        <dbReference type="ARBA" id="ARBA00022729"/>
    </source>
</evidence>
<evidence type="ECO:0000256" key="5">
    <source>
        <dbReference type="SAM" id="MobiDB-lite"/>
    </source>
</evidence>
<evidence type="ECO:0000313" key="8">
    <source>
        <dbReference type="Proteomes" id="UP001597400"/>
    </source>
</evidence>
<dbReference type="Gene3D" id="3.40.190.10">
    <property type="entry name" value="Periplasmic binding protein-like II"/>
    <property type="match status" value="1"/>
</dbReference>